<feature type="domain" description="Response regulatory" evidence="8">
    <location>
        <begin position="12"/>
        <end position="124"/>
    </location>
</feature>
<dbReference type="PRINTS" id="PR00996">
    <property type="entry name" value="CHERMTFRASE"/>
</dbReference>
<dbReference type="InterPro" id="IPR029063">
    <property type="entry name" value="SAM-dependent_MTases_sf"/>
</dbReference>
<comment type="caution">
    <text evidence="6">Lacks conserved residue(s) required for the propagation of feature annotation.</text>
</comment>
<dbReference type="InterPro" id="IPR022641">
    <property type="entry name" value="CheR_N"/>
</dbReference>
<evidence type="ECO:0000259" key="9">
    <source>
        <dbReference type="PROSITE" id="PS50123"/>
    </source>
</evidence>
<dbReference type="Proteomes" id="UP000886162">
    <property type="component" value="Unassembled WGS sequence"/>
</dbReference>
<dbReference type="Gene3D" id="3.40.50.150">
    <property type="entry name" value="Vaccinia Virus protein VP39"/>
    <property type="match status" value="1"/>
</dbReference>
<keyword evidence="3" id="KW-0489">Methyltransferase</keyword>
<dbReference type="InterPro" id="IPR001789">
    <property type="entry name" value="Sig_transdc_resp-reg_receiver"/>
</dbReference>
<evidence type="ECO:0000256" key="2">
    <source>
        <dbReference type="ARBA" id="ARBA00012534"/>
    </source>
</evidence>
<dbReference type="SUPFAM" id="SSF47757">
    <property type="entry name" value="Chemotaxis receptor methyltransferase CheR, N-terminal domain"/>
    <property type="match status" value="1"/>
</dbReference>
<evidence type="ECO:0000256" key="7">
    <source>
        <dbReference type="SAM" id="MobiDB-lite"/>
    </source>
</evidence>
<dbReference type="SMART" id="SM00138">
    <property type="entry name" value="MeTrc"/>
    <property type="match status" value="1"/>
</dbReference>
<comment type="catalytic activity">
    <reaction evidence="1">
        <text>L-glutamyl-[protein] + S-adenosyl-L-methionine = [protein]-L-glutamate 5-O-methyl ester + S-adenosyl-L-homocysteine</text>
        <dbReference type="Rhea" id="RHEA:24452"/>
        <dbReference type="Rhea" id="RHEA-COMP:10208"/>
        <dbReference type="Rhea" id="RHEA-COMP:10311"/>
        <dbReference type="ChEBI" id="CHEBI:29973"/>
        <dbReference type="ChEBI" id="CHEBI:57856"/>
        <dbReference type="ChEBI" id="CHEBI:59789"/>
        <dbReference type="ChEBI" id="CHEBI:82795"/>
        <dbReference type="EC" id="2.1.1.80"/>
    </reaction>
</comment>
<dbReference type="InterPro" id="IPR022642">
    <property type="entry name" value="CheR_C"/>
</dbReference>
<gene>
    <name evidence="10" type="ORF">ENN94_05290</name>
</gene>
<dbReference type="InterPro" id="IPR011006">
    <property type="entry name" value="CheY-like_superfamily"/>
</dbReference>
<sequence length="465" mass="53127">MPRTQLHNPAPRVCIADTEGGLCAGLADVVTGAGASAEPVAFDQDLERILIEGHWDVVILGLELSGRSGLERLRLLETRRIYRRLPVMVVADCPELEFELPDVFDFLSAPVDSERFLLSLQQALQLQTPLNTRQYEPLPRDDLFVFQDFLIQHSGLRFDLRNKNLLERGLQRRMRVLGIDHYRAYLDYLTTSPYCHDELNRLLSLLTVGETCFFRYLNQFEALRRQVLPELLHHRRKDRTLRIWSAGCSTGEEPYSLAIVLREFFPETRDWDVRIQAGDLNPQALHKARRGVYGARALRMTDPAIVDKYFHLRDKSYILDESIRHMVQYRPLNLQRQSYPDEAQGLAEIDLLMCRNVLIYFNRDTCRSVLEGFYRSLRPGGYLFLGHAETLTSLSTRFERVSGEGGFYYRRPLQDEIPPAEDSDNLPPATSAILHDTLPKSSVASAEPTSTGSSDGAPTAEINMD</sequence>
<dbReference type="SUPFAM" id="SSF52172">
    <property type="entry name" value="CheY-like"/>
    <property type="match status" value="1"/>
</dbReference>
<keyword evidence="5" id="KW-0949">S-adenosyl-L-methionine</keyword>
<feature type="region of interest" description="Disordered" evidence="7">
    <location>
        <begin position="416"/>
        <end position="465"/>
    </location>
</feature>
<comment type="caution">
    <text evidence="10">The sequence shown here is derived from an EMBL/GenBank/DDBJ whole genome shotgun (WGS) entry which is preliminary data.</text>
</comment>
<dbReference type="InterPro" id="IPR036804">
    <property type="entry name" value="CheR_N_sf"/>
</dbReference>
<organism evidence="10">
    <name type="scientific">Geoalkalibacter subterraneus</name>
    <dbReference type="NCBI Taxonomy" id="483547"/>
    <lineage>
        <taxon>Bacteria</taxon>
        <taxon>Pseudomonadati</taxon>
        <taxon>Thermodesulfobacteriota</taxon>
        <taxon>Desulfuromonadia</taxon>
        <taxon>Desulfuromonadales</taxon>
        <taxon>Geoalkalibacteraceae</taxon>
        <taxon>Geoalkalibacter</taxon>
    </lineage>
</organism>
<evidence type="ECO:0000259" key="8">
    <source>
        <dbReference type="PROSITE" id="PS50110"/>
    </source>
</evidence>
<reference evidence="10" key="1">
    <citation type="journal article" date="2020" name="mSystems">
        <title>Genome- and Community-Level Interaction Insights into Carbon Utilization and Element Cycling Functions of Hydrothermarchaeota in Hydrothermal Sediment.</title>
        <authorList>
            <person name="Zhou Z."/>
            <person name="Liu Y."/>
            <person name="Xu W."/>
            <person name="Pan J."/>
            <person name="Luo Z.H."/>
            <person name="Li M."/>
        </authorList>
    </citation>
    <scope>NUCLEOTIDE SEQUENCE [LARGE SCALE GENOMIC DNA]</scope>
    <source>
        <strain evidence="10">SpSt-1220</strain>
    </source>
</reference>
<dbReference type="PROSITE" id="PS50123">
    <property type="entry name" value="CHER"/>
    <property type="match status" value="1"/>
</dbReference>
<dbReference type="InterPro" id="IPR050903">
    <property type="entry name" value="Bact_Chemotaxis_MeTrfase"/>
</dbReference>
<dbReference type="SUPFAM" id="SSF53335">
    <property type="entry name" value="S-adenosyl-L-methionine-dependent methyltransferases"/>
    <property type="match status" value="1"/>
</dbReference>
<keyword evidence="4" id="KW-0808">Transferase</keyword>
<dbReference type="Gene3D" id="1.10.155.10">
    <property type="entry name" value="Chemotaxis receptor methyltransferase CheR, N-terminal domain"/>
    <property type="match status" value="1"/>
</dbReference>
<feature type="non-terminal residue" evidence="10">
    <location>
        <position position="465"/>
    </location>
</feature>
<dbReference type="PROSITE" id="PS50110">
    <property type="entry name" value="RESPONSE_REGULATORY"/>
    <property type="match status" value="1"/>
</dbReference>
<evidence type="ECO:0000256" key="4">
    <source>
        <dbReference type="ARBA" id="ARBA00022679"/>
    </source>
</evidence>
<dbReference type="PANTHER" id="PTHR24422:SF19">
    <property type="entry name" value="CHEMOTAXIS PROTEIN METHYLTRANSFERASE"/>
    <property type="match status" value="1"/>
</dbReference>
<dbReference type="Gene3D" id="3.40.50.2300">
    <property type="match status" value="1"/>
</dbReference>
<dbReference type="EMBL" id="DSDO01000362">
    <property type="protein sequence ID" value="HDR47099.1"/>
    <property type="molecule type" value="Genomic_DNA"/>
</dbReference>
<evidence type="ECO:0000256" key="6">
    <source>
        <dbReference type="PROSITE-ProRule" id="PRU00169"/>
    </source>
</evidence>
<dbReference type="Pfam" id="PF01739">
    <property type="entry name" value="CheR"/>
    <property type="match status" value="1"/>
</dbReference>
<dbReference type="AlphaFoldDB" id="A0A831LHX2"/>
<evidence type="ECO:0000313" key="10">
    <source>
        <dbReference type="EMBL" id="HDR47099.1"/>
    </source>
</evidence>
<dbReference type="GO" id="GO:0008983">
    <property type="term" value="F:protein-glutamate O-methyltransferase activity"/>
    <property type="evidence" value="ECO:0007669"/>
    <property type="project" value="UniProtKB-EC"/>
</dbReference>
<accession>A0A831LHX2</accession>
<feature type="domain" description="CheR-type methyltransferase" evidence="9">
    <location>
        <begin position="131"/>
        <end position="414"/>
    </location>
</feature>
<dbReference type="PANTHER" id="PTHR24422">
    <property type="entry name" value="CHEMOTAXIS PROTEIN METHYLTRANSFERASE"/>
    <property type="match status" value="1"/>
</dbReference>
<evidence type="ECO:0000256" key="3">
    <source>
        <dbReference type="ARBA" id="ARBA00022603"/>
    </source>
</evidence>
<evidence type="ECO:0000256" key="1">
    <source>
        <dbReference type="ARBA" id="ARBA00001541"/>
    </source>
</evidence>
<name>A0A831LHX2_9BACT</name>
<protein>
    <recommendedName>
        <fullName evidence="2">protein-glutamate O-methyltransferase</fullName>
        <ecNumber evidence="2">2.1.1.80</ecNumber>
    </recommendedName>
</protein>
<dbReference type="GO" id="GO:0000160">
    <property type="term" value="P:phosphorelay signal transduction system"/>
    <property type="evidence" value="ECO:0007669"/>
    <property type="project" value="InterPro"/>
</dbReference>
<dbReference type="GO" id="GO:0032259">
    <property type="term" value="P:methylation"/>
    <property type="evidence" value="ECO:0007669"/>
    <property type="project" value="UniProtKB-KW"/>
</dbReference>
<dbReference type="EC" id="2.1.1.80" evidence="2"/>
<dbReference type="Pfam" id="PF03705">
    <property type="entry name" value="CheR_N"/>
    <property type="match status" value="1"/>
</dbReference>
<feature type="compositionally biased region" description="Polar residues" evidence="7">
    <location>
        <begin position="439"/>
        <end position="456"/>
    </location>
</feature>
<evidence type="ECO:0000256" key="5">
    <source>
        <dbReference type="ARBA" id="ARBA00022691"/>
    </source>
</evidence>
<proteinExistence type="predicted"/>
<dbReference type="InterPro" id="IPR000780">
    <property type="entry name" value="CheR_MeTrfase"/>
</dbReference>